<evidence type="ECO:0000256" key="6">
    <source>
        <dbReference type="ARBA" id="ARBA00023125"/>
    </source>
</evidence>
<feature type="compositionally biased region" description="Basic and acidic residues" evidence="10">
    <location>
        <begin position="386"/>
        <end position="399"/>
    </location>
</feature>
<dbReference type="STRING" id="1526658.BHK69_02325"/>
<dbReference type="Proteomes" id="UP000094969">
    <property type="component" value="Chromosome"/>
</dbReference>
<feature type="region of interest" description="Disordered" evidence="10">
    <location>
        <begin position="386"/>
        <end position="405"/>
    </location>
</feature>
<dbReference type="InterPro" id="IPR009057">
    <property type="entry name" value="Homeodomain-like_sf"/>
</dbReference>
<dbReference type="OrthoDB" id="9762726at2"/>
<accession>A0A1D7TWJ5</accession>
<dbReference type="InterPro" id="IPR011006">
    <property type="entry name" value="CheY-like_superfamily"/>
</dbReference>
<keyword evidence="2" id="KW-0547">Nucleotide-binding</keyword>
<dbReference type="FunFam" id="3.40.50.300:FF:000006">
    <property type="entry name" value="DNA-binding transcriptional regulator NtrC"/>
    <property type="match status" value="1"/>
</dbReference>
<dbReference type="Pfam" id="PF25601">
    <property type="entry name" value="AAA_lid_14"/>
    <property type="match status" value="1"/>
</dbReference>
<feature type="domain" description="Response regulatory" evidence="12">
    <location>
        <begin position="4"/>
        <end position="118"/>
    </location>
</feature>
<keyword evidence="5" id="KW-0805">Transcription regulation</keyword>
<dbReference type="PROSITE" id="PS50045">
    <property type="entry name" value="SIGMA54_INTERACT_4"/>
    <property type="match status" value="1"/>
</dbReference>
<evidence type="ECO:0000313" key="13">
    <source>
        <dbReference type="EMBL" id="AOO79481.1"/>
    </source>
</evidence>
<evidence type="ECO:0000259" key="11">
    <source>
        <dbReference type="PROSITE" id="PS50045"/>
    </source>
</evidence>
<dbReference type="PROSITE" id="PS00675">
    <property type="entry name" value="SIGMA54_INTERACT_1"/>
    <property type="match status" value="1"/>
</dbReference>
<dbReference type="RefSeq" id="WP_069688704.1">
    <property type="nucleotide sequence ID" value="NZ_CP017147.1"/>
</dbReference>
<evidence type="ECO:0000256" key="9">
    <source>
        <dbReference type="PROSITE-ProRule" id="PRU00169"/>
    </source>
</evidence>
<keyword evidence="6" id="KW-0238">DNA-binding</keyword>
<dbReference type="PROSITE" id="PS00676">
    <property type="entry name" value="SIGMA54_INTERACT_2"/>
    <property type="match status" value="1"/>
</dbReference>
<evidence type="ECO:0000256" key="1">
    <source>
        <dbReference type="ARBA" id="ARBA00022553"/>
    </source>
</evidence>
<dbReference type="InterPro" id="IPR027417">
    <property type="entry name" value="P-loop_NTPase"/>
</dbReference>
<gene>
    <name evidence="13" type="ORF">BHK69_02325</name>
</gene>
<dbReference type="FunFam" id="3.40.50.2300:FF:000018">
    <property type="entry name" value="DNA-binding transcriptional regulator NtrC"/>
    <property type="match status" value="1"/>
</dbReference>
<dbReference type="KEGG" id="bvv:BHK69_02325"/>
<feature type="modified residue" description="4-aspartylphosphate" evidence="9">
    <location>
        <position position="53"/>
    </location>
</feature>
<evidence type="ECO:0000256" key="2">
    <source>
        <dbReference type="ARBA" id="ARBA00022741"/>
    </source>
</evidence>
<dbReference type="Gene3D" id="1.10.10.60">
    <property type="entry name" value="Homeodomain-like"/>
    <property type="match status" value="1"/>
</dbReference>
<dbReference type="SMART" id="SM00382">
    <property type="entry name" value="AAA"/>
    <property type="match status" value="1"/>
</dbReference>
<evidence type="ECO:0000259" key="12">
    <source>
        <dbReference type="PROSITE" id="PS50110"/>
    </source>
</evidence>
<keyword evidence="3" id="KW-0067">ATP-binding</keyword>
<dbReference type="InterPro" id="IPR025944">
    <property type="entry name" value="Sigma_54_int_dom_CS"/>
</dbReference>
<evidence type="ECO:0000256" key="3">
    <source>
        <dbReference type="ARBA" id="ARBA00022840"/>
    </source>
</evidence>
<evidence type="ECO:0000256" key="8">
    <source>
        <dbReference type="ARBA" id="ARBA00023163"/>
    </source>
</evidence>
<dbReference type="SUPFAM" id="SSF52172">
    <property type="entry name" value="CheY-like"/>
    <property type="match status" value="1"/>
</dbReference>
<dbReference type="Gene3D" id="3.40.50.2300">
    <property type="match status" value="1"/>
</dbReference>
<dbReference type="InterPro" id="IPR058031">
    <property type="entry name" value="AAA_lid_NorR"/>
</dbReference>
<dbReference type="CDD" id="cd00009">
    <property type="entry name" value="AAA"/>
    <property type="match status" value="1"/>
</dbReference>
<dbReference type="InterPro" id="IPR002078">
    <property type="entry name" value="Sigma_54_int"/>
</dbReference>
<evidence type="ECO:0000256" key="4">
    <source>
        <dbReference type="ARBA" id="ARBA00023012"/>
    </source>
</evidence>
<keyword evidence="1 9" id="KW-0597">Phosphoprotein</keyword>
<dbReference type="Gene3D" id="3.40.50.300">
    <property type="entry name" value="P-loop containing nucleotide triphosphate hydrolases"/>
    <property type="match status" value="1"/>
</dbReference>
<dbReference type="InterPro" id="IPR002197">
    <property type="entry name" value="HTH_Fis"/>
</dbReference>
<dbReference type="GO" id="GO:0006355">
    <property type="term" value="P:regulation of DNA-templated transcription"/>
    <property type="evidence" value="ECO:0007669"/>
    <property type="project" value="InterPro"/>
</dbReference>
<proteinExistence type="predicted"/>
<dbReference type="PROSITE" id="PS00688">
    <property type="entry name" value="SIGMA54_INTERACT_3"/>
    <property type="match status" value="1"/>
</dbReference>
<dbReference type="GO" id="GO:0043565">
    <property type="term" value="F:sequence-specific DNA binding"/>
    <property type="evidence" value="ECO:0007669"/>
    <property type="project" value="InterPro"/>
</dbReference>
<dbReference type="SUPFAM" id="SSF46689">
    <property type="entry name" value="Homeodomain-like"/>
    <property type="match status" value="1"/>
</dbReference>
<dbReference type="GO" id="GO:0005524">
    <property type="term" value="F:ATP binding"/>
    <property type="evidence" value="ECO:0007669"/>
    <property type="project" value="UniProtKB-KW"/>
</dbReference>
<dbReference type="PANTHER" id="PTHR32071:SF122">
    <property type="entry name" value="SIGMA FACTOR"/>
    <property type="match status" value="1"/>
</dbReference>
<keyword evidence="4" id="KW-0902">Two-component regulatory system</keyword>
<dbReference type="AlphaFoldDB" id="A0A1D7TWJ5"/>
<evidence type="ECO:0000313" key="14">
    <source>
        <dbReference type="Proteomes" id="UP000094969"/>
    </source>
</evidence>
<dbReference type="InterPro" id="IPR001789">
    <property type="entry name" value="Sig_transdc_resp-reg_receiver"/>
</dbReference>
<dbReference type="InterPro" id="IPR025943">
    <property type="entry name" value="Sigma_54_int_dom_ATP-bd_2"/>
</dbReference>
<dbReference type="Gene3D" id="1.10.8.60">
    <property type="match status" value="1"/>
</dbReference>
<dbReference type="EMBL" id="CP017147">
    <property type="protein sequence ID" value="AOO79481.1"/>
    <property type="molecule type" value="Genomic_DNA"/>
</dbReference>
<dbReference type="Pfam" id="PF00072">
    <property type="entry name" value="Response_reg"/>
    <property type="match status" value="1"/>
</dbReference>
<protein>
    <submittedName>
        <fullName evidence="13">Sigma-54-dependent Fis family transcriptional regulator</fullName>
    </submittedName>
</protein>
<organism evidence="13 14">
    <name type="scientific">Bosea vaviloviae</name>
    <dbReference type="NCBI Taxonomy" id="1526658"/>
    <lineage>
        <taxon>Bacteria</taxon>
        <taxon>Pseudomonadati</taxon>
        <taxon>Pseudomonadota</taxon>
        <taxon>Alphaproteobacteria</taxon>
        <taxon>Hyphomicrobiales</taxon>
        <taxon>Boseaceae</taxon>
        <taxon>Bosea</taxon>
    </lineage>
</organism>
<dbReference type="PROSITE" id="PS50110">
    <property type="entry name" value="RESPONSE_REGULATORY"/>
    <property type="match status" value="1"/>
</dbReference>
<dbReference type="PANTHER" id="PTHR32071">
    <property type="entry name" value="TRANSCRIPTIONAL REGULATORY PROTEIN"/>
    <property type="match status" value="1"/>
</dbReference>
<sequence length="459" mass="51205">MTHTILVVDDETRLADVLTAALEDFGYRAIAAESATDALAILDRERIDLVLTDLRLPGMDGRTLMREVRRRWPDIPVVMITAFAAVRDAVELVKEGAFDYIAKPFEIDDVAATIGRALRLSEVVRDNERLRTELEGRYSFENLIGNSPPFRRVIEQVTEVCETRATVMLNGESGTGKEVVARAIHFNSPRRKRPFVAVNCAAIPEALLESELFGHVKGAFTGALANRVGRFAAADGGTLFLDEIGDMPIAIQAKLLRVIQERSFEPVGGNQSQTVDVRIIAATHKDLRQAVAGNQFREDLYYRLNVFPIQLPALRERREDIAILAAHFLRLLAESVGKRVIGFTPGALSAMSGYAWPGNIRELQNCVERAVIVAKSPTIDAPDLPRDLFDAPARQREPDDPPTDLDAELEHIERRFIIEALRRTDGKQVLAAQLLGIAERSLWHRIKKLDIKVNRRVAE</sequence>
<keyword evidence="14" id="KW-1185">Reference proteome</keyword>
<keyword evidence="8" id="KW-0804">Transcription</keyword>
<keyword evidence="7" id="KW-0010">Activator</keyword>
<feature type="domain" description="Sigma-54 factor interaction" evidence="11">
    <location>
        <begin position="143"/>
        <end position="372"/>
    </location>
</feature>
<dbReference type="InterPro" id="IPR003593">
    <property type="entry name" value="AAA+_ATPase"/>
</dbReference>
<evidence type="ECO:0000256" key="10">
    <source>
        <dbReference type="SAM" id="MobiDB-lite"/>
    </source>
</evidence>
<reference evidence="13 14" key="1">
    <citation type="journal article" date="2015" name="Antonie Van Leeuwenhoek">
        <title>Bosea vaviloviae sp. nov., a new species of slow-growing rhizobia isolated from nodules of the relict species Vavilovia formosa (Stev.) Fed.</title>
        <authorList>
            <person name="Safronova V.I."/>
            <person name="Kuznetsova I.G."/>
            <person name="Sazanova A.L."/>
            <person name="Kimeklis A.K."/>
            <person name="Belimov A.A."/>
            <person name="Andronov E.E."/>
            <person name="Pinaev A.G."/>
            <person name="Chizhevskaya E.P."/>
            <person name="Pukhaev A.R."/>
            <person name="Popov K.P."/>
            <person name="Willems A."/>
            <person name="Tikhonovich I.A."/>
        </authorList>
    </citation>
    <scope>NUCLEOTIDE SEQUENCE [LARGE SCALE GENOMIC DNA]</scope>
    <source>
        <strain evidence="13 14">Vaf18</strain>
    </source>
</reference>
<dbReference type="Pfam" id="PF00158">
    <property type="entry name" value="Sigma54_activat"/>
    <property type="match status" value="1"/>
</dbReference>
<dbReference type="PRINTS" id="PR01590">
    <property type="entry name" value="HTHFIS"/>
</dbReference>
<dbReference type="Pfam" id="PF02954">
    <property type="entry name" value="HTH_8"/>
    <property type="match status" value="1"/>
</dbReference>
<evidence type="ECO:0000256" key="7">
    <source>
        <dbReference type="ARBA" id="ARBA00023159"/>
    </source>
</evidence>
<dbReference type="SMART" id="SM00448">
    <property type="entry name" value="REC"/>
    <property type="match status" value="1"/>
</dbReference>
<dbReference type="GO" id="GO:0000160">
    <property type="term" value="P:phosphorelay signal transduction system"/>
    <property type="evidence" value="ECO:0007669"/>
    <property type="project" value="UniProtKB-KW"/>
</dbReference>
<evidence type="ECO:0000256" key="5">
    <source>
        <dbReference type="ARBA" id="ARBA00023015"/>
    </source>
</evidence>
<name>A0A1D7TWJ5_9HYPH</name>
<dbReference type="InterPro" id="IPR025662">
    <property type="entry name" value="Sigma_54_int_dom_ATP-bd_1"/>
</dbReference>
<dbReference type="SUPFAM" id="SSF52540">
    <property type="entry name" value="P-loop containing nucleoside triphosphate hydrolases"/>
    <property type="match status" value="1"/>
</dbReference>